<keyword evidence="3" id="KW-1185">Reference proteome</keyword>
<accession>A0A1Q9CFN5</accession>
<feature type="signal peptide" evidence="1">
    <location>
        <begin position="1"/>
        <end position="18"/>
    </location>
</feature>
<protein>
    <submittedName>
        <fullName evidence="2">Uncharacterized protein</fullName>
    </submittedName>
</protein>
<comment type="caution">
    <text evidence="2">The sequence shown here is derived from an EMBL/GenBank/DDBJ whole genome shotgun (WGS) entry which is preliminary data.</text>
</comment>
<name>A0A1Q9CFN5_SYMMI</name>
<evidence type="ECO:0000256" key="1">
    <source>
        <dbReference type="SAM" id="SignalP"/>
    </source>
</evidence>
<dbReference type="AlphaFoldDB" id="A0A1Q9CFN5"/>
<reference evidence="2 3" key="1">
    <citation type="submission" date="2016-02" db="EMBL/GenBank/DDBJ databases">
        <title>Genome analysis of coral dinoflagellate symbionts highlights evolutionary adaptations to a symbiotic lifestyle.</title>
        <authorList>
            <person name="Aranda M."/>
            <person name="Li Y."/>
            <person name="Liew Y.J."/>
            <person name="Baumgarten S."/>
            <person name="Simakov O."/>
            <person name="Wilson M."/>
            <person name="Piel J."/>
            <person name="Ashoor H."/>
            <person name="Bougouffa S."/>
            <person name="Bajic V.B."/>
            <person name="Ryu T."/>
            <person name="Ravasi T."/>
            <person name="Bayer T."/>
            <person name="Micklem G."/>
            <person name="Kim H."/>
            <person name="Bhak J."/>
            <person name="Lajeunesse T.C."/>
            <person name="Voolstra C.R."/>
        </authorList>
    </citation>
    <scope>NUCLEOTIDE SEQUENCE [LARGE SCALE GENOMIC DNA]</scope>
    <source>
        <strain evidence="2 3">CCMP2467</strain>
    </source>
</reference>
<evidence type="ECO:0000313" key="3">
    <source>
        <dbReference type="Proteomes" id="UP000186817"/>
    </source>
</evidence>
<gene>
    <name evidence="2" type="ORF">AK812_SmicGene37695</name>
</gene>
<feature type="chain" id="PRO_5013317048" evidence="1">
    <location>
        <begin position="19"/>
        <end position="133"/>
    </location>
</feature>
<organism evidence="2 3">
    <name type="scientific">Symbiodinium microadriaticum</name>
    <name type="common">Dinoflagellate</name>
    <name type="synonym">Zooxanthella microadriatica</name>
    <dbReference type="NCBI Taxonomy" id="2951"/>
    <lineage>
        <taxon>Eukaryota</taxon>
        <taxon>Sar</taxon>
        <taxon>Alveolata</taxon>
        <taxon>Dinophyceae</taxon>
        <taxon>Suessiales</taxon>
        <taxon>Symbiodiniaceae</taxon>
        <taxon>Symbiodinium</taxon>
    </lineage>
</organism>
<dbReference type="EMBL" id="LSRX01001253">
    <property type="protein sequence ID" value="OLP81740.1"/>
    <property type="molecule type" value="Genomic_DNA"/>
</dbReference>
<sequence>MIKVLLPRALLAVTTILSNTTLELICDVYTKVEADGCYLSSVAPTVDLTVNSLTTGFLQTLLLQRRGGPADQSSVGIVARNFVSFNTTNGLANLAIEPNVGGSNNGDLIFGYGFVNLSDKALKTKRDLSEKEL</sequence>
<keyword evidence="1" id="KW-0732">Signal</keyword>
<dbReference type="Proteomes" id="UP000186817">
    <property type="component" value="Unassembled WGS sequence"/>
</dbReference>
<proteinExistence type="predicted"/>
<evidence type="ECO:0000313" key="2">
    <source>
        <dbReference type="EMBL" id="OLP81740.1"/>
    </source>
</evidence>